<evidence type="ECO:0000256" key="1">
    <source>
        <dbReference type="SAM" id="MobiDB-lite"/>
    </source>
</evidence>
<reference evidence="3 4" key="1">
    <citation type="submission" date="2020-07" db="EMBL/GenBank/DDBJ databases">
        <title>Sequencing the genomes of 1000 actinobacteria strains.</title>
        <authorList>
            <person name="Klenk H.-P."/>
        </authorList>
    </citation>
    <scope>NUCLEOTIDE SEQUENCE [LARGE SCALE GENOMIC DNA]</scope>
    <source>
        <strain evidence="3 4">DSM 104006</strain>
    </source>
</reference>
<dbReference type="RefSeq" id="WP_179772128.1">
    <property type="nucleotide sequence ID" value="NZ_JACCFK010000001.1"/>
</dbReference>
<evidence type="ECO:0000256" key="2">
    <source>
        <dbReference type="SAM" id="Phobius"/>
    </source>
</evidence>
<dbReference type="EMBL" id="JACCFK010000001">
    <property type="protein sequence ID" value="NYI87787.1"/>
    <property type="molecule type" value="Genomic_DNA"/>
</dbReference>
<keyword evidence="2" id="KW-0812">Transmembrane</keyword>
<proteinExistence type="predicted"/>
<feature type="transmembrane region" description="Helical" evidence="2">
    <location>
        <begin position="167"/>
        <end position="193"/>
    </location>
</feature>
<keyword evidence="4" id="KW-1185">Reference proteome</keyword>
<keyword evidence="2" id="KW-0472">Membrane</keyword>
<protein>
    <submittedName>
        <fullName evidence="3">Uncharacterized protein</fullName>
    </submittedName>
</protein>
<evidence type="ECO:0000313" key="4">
    <source>
        <dbReference type="Proteomes" id="UP000549616"/>
    </source>
</evidence>
<accession>A0A853AYS4</accession>
<feature type="compositionally biased region" description="Low complexity" evidence="1">
    <location>
        <begin position="227"/>
        <end position="241"/>
    </location>
</feature>
<feature type="region of interest" description="Disordered" evidence="1">
    <location>
        <begin position="196"/>
        <end position="251"/>
    </location>
</feature>
<keyword evidence="2" id="KW-1133">Transmembrane helix</keyword>
<comment type="caution">
    <text evidence="3">The sequence shown here is derived from an EMBL/GenBank/DDBJ whole genome shotgun (WGS) entry which is preliminary data.</text>
</comment>
<feature type="transmembrane region" description="Helical" evidence="2">
    <location>
        <begin position="124"/>
        <end position="147"/>
    </location>
</feature>
<feature type="compositionally biased region" description="Basic and acidic residues" evidence="1">
    <location>
        <begin position="242"/>
        <end position="251"/>
    </location>
</feature>
<name>A0A853AYS4_9PSEU</name>
<evidence type="ECO:0000313" key="3">
    <source>
        <dbReference type="EMBL" id="NYI87787.1"/>
    </source>
</evidence>
<organism evidence="3 4">
    <name type="scientific">Amycolatopsis endophytica</name>
    <dbReference type="NCBI Taxonomy" id="860233"/>
    <lineage>
        <taxon>Bacteria</taxon>
        <taxon>Bacillati</taxon>
        <taxon>Actinomycetota</taxon>
        <taxon>Actinomycetes</taxon>
        <taxon>Pseudonocardiales</taxon>
        <taxon>Pseudonocardiaceae</taxon>
        <taxon>Amycolatopsis</taxon>
    </lineage>
</organism>
<feature type="transmembrane region" description="Helical" evidence="2">
    <location>
        <begin position="92"/>
        <end position="112"/>
    </location>
</feature>
<dbReference type="Proteomes" id="UP000549616">
    <property type="component" value="Unassembled WGS sequence"/>
</dbReference>
<sequence length="251" mass="25613">MSFPAAPRPMGYQPVPSRPPGWQGKRIVGSVLALLAAASAVTGAFLALFIGELRFRGATQLKLTVTGWDLSAEAATPGTPTTTFGEPVRNGWALGGAGLLLLIAAAVGLAAARRTSTPGVKFAAALLTGIGAGFLAATTLSIFLQAISLNESFRPTGAAQNFADVAAIGRLGLGFWLVVGATVLAVVAAVLAASRGRRAPAPPPPQYGYDPITPRYGFPAQPPFPPQQQTGPPAAARGEAPAPRREEQPGS</sequence>
<feature type="transmembrane region" description="Helical" evidence="2">
    <location>
        <begin position="27"/>
        <end position="50"/>
    </location>
</feature>
<gene>
    <name evidence="3" type="ORF">HNR02_001110</name>
</gene>
<dbReference type="AlphaFoldDB" id="A0A853AYS4"/>